<feature type="domain" description="Glycosyltransferase subfamily 4-like N-terminal" evidence="2">
    <location>
        <begin position="16"/>
        <end position="179"/>
    </location>
</feature>
<dbReference type="PATRIC" id="fig|821.40.peg.4267"/>
<dbReference type="Pfam" id="PF13439">
    <property type="entry name" value="Glyco_transf_4"/>
    <property type="match status" value="1"/>
</dbReference>
<accession>A0A0P0M4T4</accession>
<evidence type="ECO:0000313" key="4">
    <source>
        <dbReference type="Proteomes" id="UP000061587"/>
    </source>
</evidence>
<feature type="domain" description="Glycosyl transferase family 1" evidence="1">
    <location>
        <begin position="189"/>
        <end position="351"/>
    </location>
</feature>
<keyword evidence="3" id="KW-0808">Transferase</keyword>
<organism evidence="3 4">
    <name type="scientific">Phocaeicola vulgatus</name>
    <name type="common">Bacteroides vulgatus</name>
    <dbReference type="NCBI Taxonomy" id="821"/>
    <lineage>
        <taxon>Bacteria</taxon>
        <taxon>Pseudomonadati</taxon>
        <taxon>Bacteroidota</taxon>
        <taxon>Bacteroidia</taxon>
        <taxon>Bacteroidales</taxon>
        <taxon>Bacteroidaceae</taxon>
        <taxon>Phocaeicola</taxon>
    </lineage>
</organism>
<dbReference type="EMBL" id="CP013020">
    <property type="protein sequence ID" value="ALK86108.1"/>
    <property type="molecule type" value="Genomic_DNA"/>
</dbReference>
<dbReference type="PANTHER" id="PTHR12526">
    <property type="entry name" value="GLYCOSYLTRANSFERASE"/>
    <property type="match status" value="1"/>
</dbReference>
<dbReference type="InterPro" id="IPR028098">
    <property type="entry name" value="Glyco_trans_4-like_N"/>
</dbReference>
<evidence type="ECO:0000259" key="1">
    <source>
        <dbReference type="Pfam" id="PF00534"/>
    </source>
</evidence>
<evidence type="ECO:0000259" key="2">
    <source>
        <dbReference type="Pfam" id="PF13439"/>
    </source>
</evidence>
<dbReference type="AlphaFoldDB" id="A0A0P0M4T4"/>
<dbReference type="Gene3D" id="3.40.50.2000">
    <property type="entry name" value="Glycogen Phosphorylase B"/>
    <property type="match status" value="2"/>
</dbReference>
<evidence type="ECO:0000313" key="3">
    <source>
        <dbReference type="EMBL" id="ALK86108.1"/>
    </source>
</evidence>
<dbReference type="Proteomes" id="UP000061587">
    <property type="component" value="Chromosome"/>
</dbReference>
<dbReference type="InterPro" id="IPR001296">
    <property type="entry name" value="Glyco_trans_1"/>
</dbReference>
<name>A0A0P0M4T4_PHOVU</name>
<dbReference type="GO" id="GO:0016757">
    <property type="term" value="F:glycosyltransferase activity"/>
    <property type="evidence" value="ECO:0007669"/>
    <property type="project" value="InterPro"/>
</dbReference>
<protein>
    <submittedName>
        <fullName evidence="3">Glycosyl transferase family protein</fullName>
    </submittedName>
</protein>
<dbReference type="SUPFAM" id="SSF53756">
    <property type="entry name" value="UDP-Glycosyltransferase/glycogen phosphorylase"/>
    <property type="match status" value="1"/>
</dbReference>
<proteinExistence type="predicted"/>
<sequence length="380" mass="42937">MFFIVMKIVHFSECGGGVERYLQMLIPRLEDKGVKQVLICSQHFSMKNFPSMADSFYKIYVEQSFSFFKILKVVQAVRKILLEEKPDIFYCHSSFGGALGRLASMGLACKVVYNPHGWSFNNKEAGSLKVGIYVFIERMLARKTDRIVTISSFEKQQAIDFHICDVSKLIVIKNGLEIDKYLQHKPSDISKEQGIPADAFVIGMVGRLTVGKSPDIFVRMAHLLVNTIPNAFFVMVGDGEEREKVESLILELNLGNRFLITGWVDNVYDFINRFDIAVLLTRWEGFGFAVAEYMLSKKPLVSTNVGGIPDIVKDGWNGLLIDSIDEKTAASAVLTLYRDRELSSSFIENGYDYVTQMLDVQITTNEHLKLFGSLLNDKIS</sequence>
<reference evidence="3 4" key="2">
    <citation type="journal article" date="2016" name="Genome Biol. Evol.">
        <title>Extensive mobilome-driven genome diversification in mouse gut-associated Bacteroides vulgatus mpk.</title>
        <authorList>
            <person name="Lange A."/>
            <person name="Beier S."/>
            <person name="Steimle A."/>
            <person name="Autenrieth I.B."/>
            <person name="Huson D.H."/>
            <person name="Frick J.S."/>
        </authorList>
    </citation>
    <scope>NUCLEOTIDE SEQUENCE [LARGE SCALE GENOMIC DNA]</scope>
    <source>
        <strain evidence="4">mpk</strain>
    </source>
</reference>
<dbReference type="Pfam" id="PF00534">
    <property type="entry name" value="Glycos_transf_1"/>
    <property type="match status" value="1"/>
</dbReference>
<reference evidence="4" key="1">
    <citation type="submission" date="2015-10" db="EMBL/GenBank/DDBJ databases">
        <title>Extensive mobilome-driven genome diversification in gut-associated Bacteroides vulgatus mpk.</title>
        <authorList>
            <person name="Beier S."/>
            <person name="Lange A."/>
            <person name="Huson D.H."/>
            <person name="Frick J.-S."/>
            <person name="Autenrieth I.B."/>
        </authorList>
    </citation>
    <scope>NUCLEOTIDE SEQUENCE [LARGE SCALE GENOMIC DNA]</scope>
    <source>
        <strain evidence="4">mpk</strain>
    </source>
</reference>
<dbReference type="CDD" id="cd03808">
    <property type="entry name" value="GT4_CapM-like"/>
    <property type="match status" value="1"/>
</dbReference>
<gene>
    <name evidence="3" type="ORF">BvMPK_3547</name>
</gene>